<evidence type="ECO:0000256" key="1">
    <source>
        <dbReference type="ARBA" id="ARBA00004604"/>
    </source>
</evidence>
<dbReference type="Pfam" id="PF09805">
    <property type="entry name" value="Nop25"/>
    <property type="match status" value="1"/>
</dbReference>
<dbReference type="EMBL" id="JAMSHJ010000007">
    <property type="protein sequence ID" value="KAI5386467.1"/>
    <property type="molecule type" value="Genomic_DNA"/>
</dbReference>
<evidence type="ECO:0008006" key="8">
    <source>
        <dbReference type="Google" id="ProtNLM"/>
    </source>
</evidence>
<organism evidence="6 7">
    <name type="scientific">Pisum sativum</name>
    <name type="common">Garden pea</name>
    <name type="synonym">Lathyrus oleraceus</name>
    <dbReference type="NCBI Taxonomy" id="3888"/>
    <lineage>
        <taxon>Eukaryota</taxon>
        <taxon>Viridiplantae</taxon>
        <taxon>Streptophyta</taxon>
        <taxon>Embryophyta</taxon>
        <taxon>Tracheophyta</taxon>
        <taxon>Spermatophyta</taxon>
        <taxon>Magnoliopsida</taxon>
        <taxon>eudicotyledons</taxon>
        <taxon>Gunneridae</taxon>
        <taxon>Pentapetalae</taxon>
        <taxon>rosids</taxon>
        <taxon>fabids</taxon>
        <taxon>Fabales</taxon>
        <taxon>Fabaceae</taxon>
        <taxon>Papilionoideae</taxon>
        <taxon>50 kb inversion clade</taxon>
        <taxon>NPAAA clade</taxon>
        <taxon>Hologalegina</taxon>
        <taxon>IRL clade</taxon>
        <taxon>Fabeae</taxon>
        <taxon>Lathyrus</taxon>
    </lineage>
</organism>
<feature type="compositionally biased region" description="Basic residues" evidence="5">
    <location>
        <begin position="66"/>
        <end position="77"/>
    </location>
</feature>
<protein>
    <recommendedName>
        <fullName evidence="8">Ribosomal RNA-processing protein 17</fullName>
    </recommendedName>
</protein>
<keyword evidence="7" id="KW-1185">Reference proteome</keyword>
<evidence type="ECO:0000256" key="5">
    <source>
        <dbReference type="SAM" id="MobiDB-lite"/>
    </source>
</evidence>
<evidence type="ECO:0000313" key="7">
    <source>
        <dbReference type="Proteomes" id="UP001058974"/>
    </source>
</evidence>
<feature type="region of interest" description="Disordered" evidence="5">
    <location>
        <begin position="45"/>
        <end position="202"/>
    </location>
</feature>
<feature type="compositionally biased region" description="Basic residues" evidence="5">
    <location>
        <begin position="173"/>
        <end position="202"/>
    </location>
</feature>
<gene>
    <name evidence="6" type="ORF">KIW84_072844</name>
</gene>
<feature type="compositionally biased region" description="Acidic residues" evidence="5">
    <location>
        <begin position="94"/>
        <end position="107"/>
    </location>
</feature>
<evidence type="ECO:0000313" key="6">
    <source>
        <dbReference type="EMBL" id="KAI5386467.1"/>
    </source>
</evidence>
<proteinExistence type="inferred from homology"/>
<comment type="caution">
    <text evidence="6">The sequence shown here is derived from an EMBL/GenBank/DDBJ whole genome shotgun (WGS) entry which is preliminary data.</text>
</comment>
<feature type="compositionally biased region" description="Basic residues" evidence="5">
    <location>
        <begin position="46"/>
        <end position="56"/>
    </location>
</feature>
<reference evidence="6 7" key="1">
    <citation type="journal article" date="2022" name="Nat. Genet.">
        <title>Improved pea reference genome and pan-genome highlight genomic features and evolutionary characteristics.</title>
        <authorList>
            <person name="Yang T."/>
            <person name="Liu R."/>
            <person name="Luo Y."/>
            <person name="Hu S."/>
            <person name="Wang D."/>
            <person name="Wang C."/>
            <person name="Pandey M.K."/>
            <person name="Ge S."/>
            <person name="Xu Q."/>
            <person name="Li N."/>
            <person name="Li G."/>
            <person name="Huang Y."/>
            <person name="Saxena R.K."/>
            <person name="Ji Y."/>
            <person name="Li M."/>
            <person name="Yan X."/>
            <person name="He Y."/>
            <person name="Liu Y."/>
            <person name="Wang X."/>
            <person name="Xiang C."/>
            <person name="Varshney R.K."/>
            <person name="Ding H."/>
            <person name="Gao S."/>
            <person name="Zong X."/>
        </authorList>
    </citation>
    <scope>NUCLEOTIDE SEQUENCE [LARGE SCALE GENOMIC DNA]</scope>
    <source>
        <strain evidence="6 7">cv. Zhongwan 6</strain>
    </source>
</reference>
<accession>A0A9D4ZUV9</accession>
<evidence type="ECO:0000256" key="4">
    <source>
        <dbReference type="ARBA" id="ARBA00023242"/>
    </source>
</evidence>
<comment type="similarity">
    <text evidence="2">Belongs to the RRP17 family.</text>
</comment>
<comment type="subcellular location">
    <subcellularLocation>
        <location evidence="1">Nucleus</location>
        <location evidence="1">Nucleolus</location>
    </subcellularLocation>
</comment>
<dbReference type="PANTHER" id="PTHR14577:SF0">
    <property type="entry name" value="NUCLEOLAR PROTEIN 12"/>
    <property type="match status" value="1"/>
</dbReference>
<dbReference type="GO" id="GO:0005730">
    <property type="term" value="C:nucleolus"/>
    <property type="evidence" value="ECO:0007669"/>
    <property type="project" value="UniProtKB-SubCell"/>
</dbReference>
<sequence length="202" mass="23366">ERERGFMEESTITQRQTIHVKKKALRNKSLGISFDEKDLKDYVTGFHKRKKKRRKEANKQQEEARRRKRNEGRLKRKLERDLTYGIVPPNADAETGEIDPNEDDVTEQVESQSIAATKTYENDDLKVTVVTKEINPEEESSPTERKEAAPALSPHPVVADKKKSKSVPINNKKPFKKVAKHKSRPKQICKRDKRKGKKPGRK</sequence>
<name>A0A9D4ZUV9_PEA</name>
<dbReference type="GO" id="GO:0019843">
    <property type="term" value="F:rRNA binding"/>
    <property type="evidence" value="ECO:0007669"/>
    <property type="project" value="TreeGrafter"/>
</dbReference>
<evidence type="ECO:0000256" key="3">
    <source>
        <dbReference type="ARBA" id="ARBA00023054"/>
    </source>
</evidence>
<dbReference type="Proteomes" id="UP001058974">
    <property type="component" value="Chromosome 7"/>
</dbReference>
<evidence type="ECO:0000256" key="2">
    <source>
        <dbReference type="ARBA" id="ARBA00007175"/>
    </source>
</evidence>
<dbReference type="AlphaFoldDB" id="A0A9D4ZUV9"/>
<dbReference type="PANTHER" id="PTHR14577">
    <property type="entry name" value="NUCLEOLAR PROTEIN 12"/>
    <property type="match status" value="1"/>
</dbReference>
<dbReference type="Gramene" id="Psat07G0284400-T1">
    <property type="protein sequence ID" value="KAI5386467.1"/>
    <property type="gene ID" value="KIW84_072844"/>
</dbReference>
<keyword evidence="4" id="KW-0539">Nucleus</keyword>
<dbReference type="InterPro" id="IPR019186">
    <property type="entry name" value="Nucleolar_protein_12"/>
</dbReference>
<feature type="non-terminal residue" evidence="6">
    <location>
        <position position="202"/>
    </location>
</feature>
<keyword evidence="3" id="KW-0175">Coiled coil</keyword>